<evidence type="ECO:0000313" key="2">
    <source>
        <dbReference type="Proteomes" id="UP000295198"/>
    </source>
</evidence>
<dbReference type="OrthoDB" id="3296188at2"/>
<evidence type="ECO:0000313" key="1">
    <source>
        <dbReference type="EMBL" id="RYP88084.1"/>
    </source>
</evidence>
<accession>A0A4Q4ZKX1</accession>
<dbReference type="RefSeq" id="WP_134714464.1">
    <property type="nucleotide sequence ID" value="NZ_SDKM01000004.1"/>
</dbReference>
<dbReference type="Proteomes" id="UP000295198">
    <property type="component" value="Unassembled WGS sequence"/>
</dbReference>
<comment type="caution">
    <text evidence="1">The sequence shown here is derived from an EMBL/GenBank/DDBJ whole genome shotgun (WGS) entry which is preliminary data.</text>
</comment>
<gene>
    <name evidence="1" type="ORF">EKO23_04375</name>
</gene>
<keyword evidence="2" id="KW-1185">Reference proteome</keyword>
<dbReference type="EMBL" id="SDKM01000004">
    <property type="protein sequence ID" value="RYP88084.1"/>
    <property type="molecule type" value="Genomic_DNA"/>
</dbReference>
<dbReference type="AlphaFoldDB" id="A0A4Q4ZKX1"/>
<name>A0A4Q4ZKX1_9ACTN</name>
<sequence>MLTVSWANGLVLVALQDGSTSLPVIAVPDATATGGRWLLLVDSLSRSWGSRTDGAIRGPAASGAV</sequence>
<proteinExistence type="predicted"/>
<protein>
    <submittedName>
        <fullName evidence="1">Uncharacterized protein</fullName>
    </submittedName>
</protein>
<reference evidence="1 2" key="1">
    <citation type="submission" date="2019-01" db="EMBL/GenBank/DDBJ databases">
        <title>Nocardioides guangzhouensis sp. nov., an actinobacterium isolated from soil.</title>
        <authorList>
            <person name="Fu Y."/>
            <person name="Cai Y."/>
            <person name="Lin Z."/>
            <person name="Chen P."/>
        </authorList>
    </citation>
    <scope>NUCLEOTIDE SEQUENCE [LARGE SCALE GENOMIC DNA]</scope>
    <source>
        <strain evidence="1 2">130</strain>
    </source>
</reference>
<organism evidence="1 2">
    <name type="scientific">Nocardioides guangzhouensis</name>
    <dbReference type="NCBI Taxonomy" id="2497878"/>
    <lineage>
        <taxon>Bacteria</taxon>
        <taxon>Bacillati</taxon>
        <taxon>Actinomycetota</taxon>
        <taxon>Actinomycetes</taxon>
        <taxon>Propionibacteriales</taxon>
        <taxon>Nocardioidaceae</taxon>
        <taxon>Nocardioides</taxon>
    </lineage>
</organism>